<dbReference type="Gene3D" id="1.25.40.180">
    <property type="match status" value="2"/>
</dbReference>
<keyword evidence="2" id="KW-0396">Initiation factor</keyword>
<evidence type="ECO:0000313" key="7">
    <source>
        <dbReference type="Proteomes" id="UP001244341"/>
    </source>
</evidence>
<feature type="region of interest" description="Disordered" evidence="4">
    <location>
        <begin position="1"/>
        <end position="20"/>
    </location>
</feature>
<dbReference type="InterPro" id="IPR003891">
    <property type="entry name" value="Initiation_fac_eIF4g_MI"/>
</dbReference>
<dbReference type="SMART" id="SM00544">
    <property type="entry name" value="MA3"/>
    <property type="match status" value="1"/>
</dbReference>
<comment type="similarity">
    <text evidence="1">Belongs to the eukaryotic initiation factor 4G family.</text>
</comment>
<proteinExistence type="inferred from homology"/>
<feature type="compositionally biased region" description="Low complexity" evidence="4">
    <location>
        <begin position="121"/>
        <end position="162"/>
    </location>
</feature>
<dbReference type="EMBL" id="CP126221">
    <property type="protein sequence ID" value="WIA21792.1"/>
    <property type="molecule type" value="Genomic_DNA"/>
</dbReference>
<feature type="domain" description="MI" evidence="5">
    <location>
        <begin position="554"/>
        <end position="683"/>
    </location>
</feature>
<evidence type="ECO:0000256" key="2">
    <source>
        <dbReference type="ARBA" id="ARBA00022540"/>
    </source>
</evidence>
<dbReference type="SUPFAM" id="SSF48371">
    <property type="entry name" value="ARM repeat"/>
    <property type="match status" value="2"/>
</dbReference>
<dbReference type="PANTHER" id="PTHR23253:SF9">
    <property type="entry name" value="EUKARYOTIC TRANSLATION INITIATION FACTOR 4 GAMMA 2"/>
    <property type="match status" value="1"/>
</dbReference>
<evidence type="ECO:0000259" key="5">
    <source>
        <dbReference type="PROSITE" id="PS51366"/>
    </source>
</evidence>
<accession>A0ABY8UKK1</accession>
<dbReference type="PROSITE" id="PS51366">
    <property type="entry name" value="MI"/>
    <property type="match status" value="1"/>
</dbReference>
<protein>
    <recommendedName>
        <fullName evidence="5">MI domain-containing protein</fullName>
    </recommendedName>
</protein>
<feature type="region of interest" description="Disordered" evidence="4">
    <location>
        <begin position="94"/>
        <end position="167"/>
    </location>
</feature>
<dbReference type="SMART" id="SM00543">
    <property type="entry name" value="MIF4G"/>
    <property type="match status" value="1"/>
</dbReference>
<keyword evidence="3" id="KW-0648">Protein biosynthesis</keyword>
<gene>
    <name evidence="6" type="ORF">OEZ85_004176</name>
</gene>
<evidence type="ECO:0000313" key="6">
    <source>
        <dbReference type="EMBL" id="WIA21792.1"/>
    </source>
</evidence>
<dbReference type="PANTHER" id="PTHR23253">
    <property type="entry name" value="EUKARYOTIC TRANSLATION INITIATION FACTOR 4 GAMMA"/>
    <property type="match status" value="1"/>
</dbReference>
<reference evidence="6 7" key="1">
    <citation type="submission" date="2023-05" db="EMBL/GenBank/DDBJ databases">
        <title>A 100% complete, gapless, phased diploid assembly of the Scenedesmus obliquus UTEX 3031 genome.</title>
        <authorList>
            <person name="Biondi T.C."/>
            <person name="Hanschen E.R."/>
            <person name="Kwon T."/>
            <person name="Eng W."/>
            <person name="Kruse C.P.S."/>
            <person name="Koehler S.I."/>
            <person name="Kunde Y."/>
            <person name="Gleasner C.D."/>
            <person name="You Mak K.T."/>
            <person name="Polle J."/>
            <person name="Hovde B.T."/>
            <person name="Starkenburg S.R."/>
        </authorList>
    </citation>
    <scope>NUCLEOTIDE SEQUENCE [LARGE SCALE GENOMIC DNA]</scope>
    <source>
        <strain evidence="6 7">DOE0152z</strain>
    </source>
</reference>
<evidence type="ECO:0000256" key="1">
    <source>
        <dbReference type="ARBA" id="ARBA00005775"/>
    </source>
</evidence>
<dbReference type="InterPro" id="IPR003890">
    <property type="entry name" value="MIF4G-like_typ-3"/>
</dbReference>
<evidence type="ECO:0000256" key="4">
    <source>
        <dbReference type="SAM" id="MobiDB-lite"/>
    </source>
</evidence>
<name>A0ABY8UKK1_TETOB</name>
<organism evidence="6 7">
    <name type="scientific">Tetradesmus obliquus</name>
    <name type="common">Green alga</name>
    <name type="synonym">Acutodesmus obliquus</name>
    <dbReference type="NCBI Taxonomy" id="3088"/>
    <lineage>
        <taxon>Eukaryota</taxon>
        <taxon>Viridiplantae</taxon>
        <taxon>Chlorophyta</taxon>
        <taxon>core chlorophytes</taxon>
        <taxon>Chlorophyceae</taxon>
        <taxon>CS clade</taxon>
        <taxon>Sphaeropleales</taxon>
        <taxon>Scenedesmaceae</taxon>
        <taxon>Tetradesmus</taxon>
    </lineage>
</organism>
<evidence type="ECO:0000256" key="3">
    <source>
        <dbReference type="ARBA" id="ARBA00022917"/>
    </source>
</evidence>
<keyword evidence="7" id="KW-1185">Reference proteome</keyword>
<dbReference type="Pfam" id="PF02854">
    <property type="entry name" value="MIF4G"/>
    <property type="match status" value="1"/>
</dbReference>
<dbReference type="Pfam" id="PF02847">
    <property type="entry name" value="MA3"/>
    <property type="match status" value="1"/>
</dbReference>
<dbReference type="InterPro" id="IPR016024">
    <property type="entry name" value="ARM-type_fold"/>
</dbReference>
<sequence>MTEEVVSLRPGGLRPGGGGANPFSAFSKGAGLGLRSKPVIAQALVAEVEQTPRKPPGQIVKYDREFLLKFMDRHIKAPMELQQLQLEIVISEDTERETQRQSLKQVVEDNDDTDTRDWRTRAPAPAAAAGAAGAAGPRQQGTAAPQQAAAAQQQQPQQRQQPSQESLRIHKAEEKGRVAYKVGGELGQTERALRSVKGILNKLTPEKFERLLEQLLSVITTADILRHTITLVFENAVAQPTFCAMYADLCLSLSRELPSFPPAEGDDNPVMFRRVLLNTCQDEFEGAAAAREELASISNADERAAAEKRVKSRTLGTVRLIAELYRKEVVREAIIIVCLRELLEARDNGTIPPEENIESACEMISVTGKMLAGSELKKTRDTLDGYLARLTRLSADKNLPSRMRFLIRDVLDMSKNKWVPRRETFTAKKLDEVHAEAEAELGMVSSKIGADLPALPVQSRMAAEDFSLLPPLRGGEEGWEFVGKKGAGSGFKPSFGAGGSALLGEYKPPEPLVRRAPPAAAPAPAAAAASRPAAAAPAAAAAPKAAGKPLAVEDVDSKAKSFLREYVSIGDGKEARLCLKELRDAPKAGDVPDLRGVVEAALAELFDAQSDKAAAALLELLVALIKEKLLTEAETVEGLKASTSILGDLALDVPKAPQLLGQLVGAAAAASALPLSVLPQLLEGAEGAEAKRNFAEAALKAAAAGLGGEAGVGKACAAAGIKAGELFAADEFDGDLPSVADWLKAAGFASVPL</sequence>
<dbReference type="Proteomes" id="UP001244341">
    <property type="component" value="Chromosome 14b"/>
</dbReference>